<evidence type="ECO:0000313" key="3">
    <source>
        <dbReference type="Proteomes" id="UP000249818"/>
    </source>
</evidence>
<dbReference type="EMBL" id="LS483254">
    <property type="protein sequence ID" value="SQD92500.1"/>
    <property type="molecule type" value="Genomic_DNA"/>
</dbReference>
<organism evidence="2 3">
    <name type="scientific">Candidatus Bipolaricaulis anaerobius</name>
    <dbReference type="NCBI Taxonomy" id="2026885"/>
    <lineage>
        <taxon>Bacteria</taxon>
        <taxon>Candidatus Bipolaricaulota</taxon>
        <taxon>Candidatus Bipolaricaulia</taxon>
        <taxon>Candidatus Bipolaricaulales</taxon>
        <taxon>Candidatus Bipolaricaulaceae</taxon>
        <taxon>Candidatus Bipolaricaulis</taxon>
    </lineage>
</organism>
<reference evidence="3" key="1">
    <citation type="submission" date="2018-05" db="EMBL/GenBank/DDBJ databases">
        <authorList>
            <person name="Hao L."/>
        </authorList>
    </citation>
    <scope>NUCLEOTIDE SEQUENCE [LARGE SCALE GENOMIC DNA]</scope>
</reference>
<dbReference type="PANTHER" id="PTHR34818:SF1">
    <property type="entry name" value="PROTEIN BLI-3"/>
    <property type="match status" value="1"/>
</dbReference>
<name>A0A2X3L142_9BACT</name>
<evidence type="ECO:0000313" key="2">
    <source>
        <dbReference type="EMBL" id="SQD92500.1"/>
    </source>
</evidence>
<dbReference type="InterPro" id="IPR011576">
    <property type="entry name" value="Pyridox_Oxase_N"/>
</dbReference>
<sequence length="158" mass="18277">MTSSERQKIVEIIKEIEPAYLATCEGHQPRVRPVSPIVEGDMSIWVGTRGTSRKVKQIEQNPKVCLTFVQPPHSAKGEKVAIVIGEAKQIQNLEEKKRFWRLWTQVYPAFDLSRVYPNGPESNDFCLLKIIVKKIEWWAEKEPMKLYEPEKVESQDVV</sequence>
<dbReference type="PANTHER" id="PTHR34818">
    <property type="entry name" value="PROTEIN BLI-3"/>
    <property type="match status" value="1"/>
</dbReference>
<dbReference type="Gene3D" id="2.30.110.10">
    <property type="entry name" value="Electron Transport, Fmn-binding Protein, Chain A"/>
    <property type="match status" value="1"/>
</dbReference>
<dbReference type="SUPFAM" id="SSF50475">
    <property type="entry name" value="FMN-binding split barrel"/>
    <property type="match status" value="1"/>
</dbReference>
<dbReference type="KEGG" id="bana:BARAN1_0476"/>
<gene>
    <name evidence="2" type="ORF">BARAN1_0476</name>
</gene>
<feature type="domain" description="Pyridoxamine 5'-phosphate oxidase N-terminal" evidence="1">
    <location>
        <begin position="7"/>
        <end position="138"/>
    </location>
</feature>
<dbReference type="OrthoDB" id="1954371at2"/>
<dbReference type="RefSeq" id="WP_122030706.1">
    <property type="nucleotide sequence ID" value="NZ_LS483254.1"/>
</dbReference>
<dbReference type="Pfam" id="PF01243">
    <property type="entry name" value="PNPOx_N"/>
    <property type="match status" value="1"/>
</dbReference>
<dbReference type="AlphaFoldDB" id="A0A2X3L142"/>
<evidence type="ECO:0000259" key="1">
    <source>
        <dbReference type="Pfam" id="PF01243"/>
    </source>
</evidence>
<proteinExistence type="predicted"/>
<dbReference type="Proteomes" id="UP000249818">
    <property type="component" value="Chromosome BARAN1"/>
</dbReference>
<dbReference type="InterPro" id="IPR052917">
    <property type="entry name" value="Stress-Dev_Protein"/>
</dbReference>
<protein>
    <recommendedName>
        <fullName evidence="1">Pyridoxamine 5'-phosphate oxidase N-terminal domain-containing protein</fullName>
    </recommendedName>
</protein>
<keyword evidence="3" id="KW-1185">Reference proteome</keyword>
<dbReference type="InterPro" id="IPR012349">
    <property type="entry name" value="Split_barrel_FMN-bd"/>
</dbReference>
<accession>A0A2X3L142</accession>